<sequence length="80" mass="9091">MKEYLEVNFATPAATTFASTSKARTLTSVLLLTESLSLQMMLSMLTWLSSLAKENFRQTGVDTSRRRNFLRKEAAWARNT</sequence>
<accession>A0AAD9PQF5</accession>
<dbReference type="AlphaFoldDB" id="A0AAD9PQF5"/>
<reference evidence="1" key="1">
    <citation type="journal article" date="2023" name="G3 (Bethesda)">
        <title>Whole genome assembly and annotation of the endangered Caribbean coral Acropora cervicornis.</title>
        <authorList>
            <person name="Selwyn J.D."/>
            <person name="Vollmer S.V."/>
        </authorList>
    </citation>
    <scope>NUCLEOTIDE SEQUENCE</scope>
    <source>
        <strain evidence="1">K2</strain>
    </source>
</reference>
<dbReference type="Proteomes" id="UP001249851">
    <property type="component" value="Unassembled WGS sequence"/>
</dbReference>
<name>A0AAD9PQF5_ACRCE</name>
<evidence type="ECO:0000313" key="2">
    <source>
        <dbReference type="Proteomes" id="UP001249851"/>
    </source>
</evidence>
<gene>
    <name evidence="1" type="ORF">P5673_033097</name>
</gene>
<reference evidence="1" key="2">
    <citation type="journal article" date="2023" name="Science">
        <title>Genomic signatures of disease resistance in endangered staghorn corals.</title>
        <authorList>
            <person name="Vollmer S.V."/>
            <person name="Selwyn J.D."/>
            <person name="Despard B.A."/>
            <person name="Roesel C.L."/>
        </authorList>
    </citation>
    <scope>NUCLEOTIDE SEQUENCE</scope>
    <source>
        <strain evidence="1">K2</strain>
    </source>
</reference>
<evidence type="ECO:0000313" key="1">
    <source>
        <dbReference type="EMBL" id="KAK2547132.1"/>
    </source>
</evidence>
<keyword evidence="2" id="KW-1185">Reference proteome</keyword>
<comment type="caution">
    <text evidence="1">The sequence shown here is derived from an EMBL/GenBank/DDBJ whole genome shotgun (WGS) entry which is preliminary data.</text>
</comment>
<organism evidence="1 2">
    <name type="scientific">Acropora cervicornis</name>
    <name type="common">Staghorn coral</name>
    <dbReference type="NCBI Taxonomy" id="6130"/>
    <lineage>
        <taxon>Eukaryota</taxon>
        <taxon>Metazoa</taxon>
        <taxon>Cnidaria</taxon>
        <taxon>Anthozoa</taxon>
        <taxon>Hexacorallia</taxon>
        <taxon>Scleractinia</taxon>
        <taxon>Astrocoeniina</taxon>
        <taxon>Acroporidae</taxon>
        <taxon>Acropora</taxon>
    </lineage>
</organism>
<proteinExistence type="predicted"/>
<dbReference type="EMBL" id="JARQWQ010000212">
    <property type="protein sequence ID" value="KAK2547132.1"/>
    <property type="molecule type" value="Genomic_DNA"/>
</dbReference>
<protein>
    <submittedName>
        <fullName evidence="1">Uncharacterized protein</fullName>
    </submittedName>
</protein>